<reference evidence="9 10" key="1">
    <citation type="submission" date="2024-01" db="EMBL/GenBank/DDBJ databases">
        <authorList>
            <person name="Allen C."/>
            <person name="Tagirdzhanova G."/>
        </authorList>
    </citation>
    <scope>NUCLEOTIDE SEQUENCE [LARGE SCALE GENOMIC DNA]</scope>
</reference>
<evidence type="ECO:0000256" key="5">
    <source>
        <dbReference type="ARBA" id="ARBA00023136"/>
    </source>
</evidence>
<evidence type="ECO:0000256" key="6">
    <source>
        <dbReference type="ARBA" id="ARBA00023242"/>
    </source>
</evidence>
<dbReference type="EMBL" id="CAWUHC010000080">
    <property type="protein sequence ID" value="CAK7229430.1"/>
    <property type="molecule type" value="Genomic_DNA"/>
</dbReference>
<feature type="domain" description="Man1/Src1-like C-terminal" evidence="8">
    <location>
        <begin position="2"/>
        <end position="120"/>
    </location>
</feature>
<proteinExistence type="predicted"/>
<evidence type="ECO:0000256" key="4">
    <source>
        <dbReference type="ARBA" id="ARBA00022989"/>
    </source>
</evidence>
<organism evidence="9 10">
    <name type="scientific">Sporothrix bragantina</name>
    <dbReference type="NCBI Taxonomy" id="671064"/>
    <lineage>
        <taxon>Eukaryota</taxon>
        <taxon>Fungi</taxon>
        <taxon>Dikarya</taxon>
        <taxon>Ascomycota</taxon>
        <taxon>Pezizomycotina</taxon>
        <taxon>Sordariomycetes</taxon>
        <taxon>Sordariomycetidae</taxon>
        <taxon>Ophiostomatales</taxon>
        <taxon>Ophiostomataceae</taxon>
        <taxon>Sporothrix</taxon>
    </lineage>
</organism>
<keyword evidence="10" id="KW-1185">Reference proteome</keyword>
<dbReference type="Pfam" id="PF09402">
    <property type="entry name" value="MSC"/>
    <property type="match status" value="1"/>
</dbReference>
<dbReference type="Proteomes" id="UP001642406">
    <property type="component" value="Unassembled WGS sequence"/>
</dbReference>
<sequence>MGLIYARSRFRSHRATLARVPALVDLVLERLAAQKELWLYDDEVEGGDQQDADDSSFLPDPFLFLPQLRDDVLRTTHSLAARERIWKHVRAVVEQNSNVRTGQREGRNGEVGRAWEWIGPVGNALNVIAGSSSAGGNGGVNNPLEMSAMRRRRSGRASLMPTGSGSTPRAGSAAPRESLDNARDVTPNIEQQQDGGAGIAGENRSALHKRWQESRPIY</sequence>
<evidence type="ECO:0000313" key="9">
    <source>
        <dbReference type="EMBL" id="CAK7229430.1"/>
    </source>
</evidence>
<gene>
    <name evidence="9" type="primary">SRC1_2</name>
    <name evidence="9" type="ORF">SBRCBS47491_007241</name>
</gene>
<name>A0ABP0CEA4_9PEZI</name>
<dbReference type="PANTHER" id="PTHR47808:SF2">
    <property type="entry name" value="LEM DOMAIN-CONTAINING PROTEIN 2"/>
    <property type="match status" value="1"/>
</dbReference>
<dbReference type="InterPro" id="IPR044780">
    <property type="entry name" value="Heh2/Src1"/>
</dbReference>
<keyword evidence="5" id="KW-0472">Membrane</keyword>
<evidence type="ECO:0000256" key="2">
    <source>
        <dbReference type="ARBA" id="ARBA00022553"/>
    </source>
</evidence>
<evidence type="ECO:0000313" key="10">
    <source>
        <dbReference type="Proteomes" id="UP001642406"/>
    </source>
</evidence>
<dbReference type="Gene3D" id="1.10.10.1180">
    <property type="entry name" value="MAN1, winged-helix domain"/>
    <property type="match status" value="1"/>
</dbReference>
<dbReference type="InterPro" id="IPR041885">
    <property type="entry name" value="MAN1_winged_helix_dom"/>
</dbReference>
<keyword evidence="3" id="KW-0812">Transmembrane</keyword>
<keyword evidence="4" id="KW-1133">Transmembrane helix</keyword>
<feature type="region of interest" description="Disordered" evidence="7">
    <location>
        <begin position="151"/>
        <end position="218"/>
    </location>
</feature>
<evidence type="ECO:0000256" key="3">
    <source>
        <dbReference type="ARBA" id="ARBA00022692"/>
    </source>
</evidence>
<keyword evidence="6" id="KW-0539">Nucleus</keyword>
<comment type="caution">
    <text evidence="9">The sequence shown here is derived from an EMBL/GenBank/DDBJ whole genome shotgun (WGS) entry which is preliminary data.</text>
</comment>
<evidence type="ECO:0000256" key="1">
    <source>
        <dbReference type="ARBA" id="ARBA00004540"/>
    </source>
</evidence>
<protein>
    <submittedName>
        <fullName evidence="9">Inner nuclear membrane protein enriched at telomere/subtelomere region</fullName>
    </submittedName>
</protein>
<evidence type="ECO:0000259" key="8">
    <source>
        <dbReference type="Pfam" id="PF09402"/>
    </source>
</evidence>
<comment type="subcellular location">
    <subcellularLocation>
        <location evidence="1">Nucleus inner membrane</location>
    </subcellularLocation>
</comment>
<accession>A0ABP0CEA4</accession>
<dbReference type="PANTHER" id="PTHR47808">
    <property type="entry name" value="INNER NUCLEAR MEMBRANE PROTEIN HEH2-RELATED"/>
    <property type="match status" value="1"/>
</dbReference>
<evidence type="ECO:0000256" key="7">
    <source>
        <dbReference type="SAM" id="MobiDB-lite"/>
    </source>
</evidence>
<dbReference type="InterPro" id="IPR018996">
    <property type="entry name" value="Man1/Src1-like_C"/>
</dbReference>
<keyword evidence="2" id="KW-0597">Phosphoprotein</keyword>